<evidence type="ECO:0000313" key="1">
    <source>
        <dbReference type="EMBL" id="CAG2190878.1"/>
    </source>
</evidence>
<reference evidence="1" key="1">
    <citation type="submission" date="2021-03" db="EMBL/GenBank/DDBJ databases">
        <authorList>
            <person name="Bekaert M."/>
        </authorList>
    </citation>
    <scope>NUCLEOTIDE SEQUENCE</scope>
</reference>
<keyword evidence="2" id="KW-1185">Reference proteome</keyword>
<gene>
    <name evidence="1" type="ORF">MEDL_6093</name>
</gene>
<protein>
    <submittedName>
        <fullName evidence="1">Uncharacterized protein</fullName>
    </submittedName>
</protein>
<sequence length="159" mass="17840">MIVNDTHIHTPGNTPNLNTHVKNFKYRKCYRKGTTTPTLESAIRCSNSRPTDSAAEATSTGKVYYAEDLPKMDFVAPSIKKQIIEGIYFLPSDPESVDMLLKQEIDKGYVKGPFSSPPFETYRVSPIEIAEGKYSGKKRPILDLSFHTSKKHMKASIVL</sequence>
<dbReference type="AlphaFoldDB" id="A0A8S3Q6K9"/>
<comment type="caution">
    <text evidence="1">The sequence shown here is derived from an EMBL/GenBank/DDBJ whole genome shotgun (WGS) entry which is preliminary data.</text>
</comment>
<name>A0A8S3Q6K9_MYTED</name>
<accession>A0A8S3Q6K9</accession>
<evidence type="ECO:0000313" key="2">
    <source>
        <dbReference type="Proteomes" id="UP000683360"/>
    </source>
</evidence>
<proteinExistence type="predicted"/>
<dbReference type="OrthoDB" id="6104769at2759"/>
<dbReference type="Proteomes" id="UP000683360">
    <property type="component" value="Unassembled WGS sequence"/>
</dbReference>
<organism evidence="1 2">
    <name type="scientific">Mytilus edulis</name>
    <name type="common">Blue mussel</name>
    <dbReference type="NCBI Taxonomy" id="6550"/>
    <lineage>
        <taxon>Eukaryota</taxon>
        <taxon>Metazoa</taxon>
        <taxon>Spiralia</taxon>
        <taxon>Lophotrochozoa</taxon>
        <taxon>Mollusca</taxon>
        <taxon>Bivalvia</taxon>
        <taxon>Autobranchia</taxon>
        <taxon>Pteriomorphia</taxon>
        <taxon>Mytilida</taxon>
        <taxon>Mytiloidea</taxon>
        <taxon>Mytilidae</taxon>
        <taxon>Mytilinae</taxon>
        <taxon>Mytilus</taxon>
    </lineage>
</organism>
<dbReference type="EMBL" id="CAJPWZ010000342">
    <property type="protein sequence ID" value="CAG2190878.1"/>
    <property type="molecule type" value="Genomic_DNA"/>
</dbReference>